<dbReference type="InterPro" id="IPR011047">
    <property type="entry name" value="Quinoprotein_ADH-like_sf"/>
</dbReference>
<dbReference type="InterPro" id="IPR002372">
    <property type="entry name" value="PQQ_rpt_dom"/>
</dbReference>
<dbReference type="SUPFAM" id="SSF50998">
    <property type="entry name" value="Quinoprotein alcohol dehydrogenase-like"/>
    <property type="match status" value="1"/>
</dbReference>
<evidence type="ECO:0000313" key="3">
    <source>
        <dbReference type="Proteomes" id="UP001240150"/>
    </source>
</evidence>
<feature type="domain" description="Pyrrolo-quinoline quinone repeat" evidence="1">
    <location>
        <begin position="194"/>
        <end position="389"/>
    </location>
</feature>
<dbReference type="Gene3D" id="2.130.10.10">
    <property type="entry name" value="YVTN repeat-like/Quinoprotein amine dehydrogenase"/>
    <property type="match status" value="1"/>
</dbReference>
<dbReference type="Pfam" id="PF13360">
    <property type="entry name" value="PQQ_2"/>
    <property type="match status" value="2"/>
</dbReference>
<protein>
    <submittedName>
        <fullName evidence="2">PQQ-binding-like beta-propeller repeat protein</fullName>
    </submittedName>
</protein>
<dbReference type="EMBL" id="CP126980">
    <property type="protein sequence ID" value="WIM98013.1"/>
    <property type="molecule type" value="Genomic_DNA"/>
</dbReference>
<keyword evidence="3" id="KW-1185">Reference proteome</keyword>
<feature type="domain" description="Pyrrolo-quinoline quinone repeat" evidence="1">
    <location>
        <begin position="89"/>
        <end position="179"/>
    </location>
</feature>
<name>A0ABY8WLP9_9ACTN</name>
<reference evidence="2 3" key="1">
    <citation type="submission" date="2023-06" db="EMBL/GenBank/DDBJ databases">
        <authorList>
            <person name="Yushchuk O."/>
            <person name="Binda E."/>
            <person name="Ruckert-Reed C."/>
            <person name="Fedorenko V."/>
            <person name="Kalinowski J."/>
            <person name="Marinelli F."/>
        </authorList>
    </citation>
    <scope>NUCLEOTIDE SEQUENCE [LARGE SCALE GENOMIC DNA]</scope>
    <source>
        <strain evidence="2 3">NRRL 3884</strain>
    </source>
</reference>
<accession>A0ABY8WLP9</accession>
<proteinExistence type="predicted"/>
<dbReference type="RefSeq" id="WP_284919407.1">
    <property type="nucleotide sequence ID" value="NZ_CP126980.1"/>
</dbReference>
<dbReference type="InterPro" id="IPR015943">
    <property type="entry name" value="WD40/YVTN_repeat-like_dom_sf"/>
</dbReference>
<organism evidence="2 3">
    <name type="scientific">Actinoplanes oblitus</name>
    <dbReference type="NCBI Taxonomy" id="3040509"/>
    <lineage>
        <taxon>Bacteria</taxon>
        <taxon>Bacillati</taxon>
        <taxon>Actinomycetota</taxon>
        <taxon>Actinomycetes</taxon>
        <taxon>Micromonosporales</taxon>
        <taxon>Micromonosporaceae</taxon>
        <taxon>Actinoplanes</taxon>
    </lineage>
</organism>
<sequence>MLIDLDVAPAPAPERTRRIPWRELRATVAIAVLLLLGAAAAPPRIEAFPRVAGSGGRATSSVLLTPEALYTVQPVAGDGVDLVAQPMRPGGPAWRVRLSLTGGADLWLYRSGPVLVAADQTELVVLDPATGEDRWSTVSPAIVTGDRVLLTDYQDGYPLLRLADLATGRIGWTRRGSADRAMLDPAGRYLLTLDGLNGARVWSAADGRELARRSVTESIDPDDPQAVLAGDQAYVLGPDTVTALRLPDLAPVWAEPARVPMPRSAVSCGDLLCVLGERGLTAIDPHTGAVRWTVAGWHGYLRGVTRTLDERLVLLDPATGRVTRRLGRGEATGDLMLRAAGDHTEVTDLRTGRLYGTLPGVLPYGCTAVDDLVACADQGATVVFRIRRGS</sequence>
<evidence type="ECO:0000259" key="1">
    <source>
        <dbReference type="Pfam" id="PF13360"/>
    </source>
</evidence>
<evidence type="ECO:0000313" key="2">
    <source>
        <dbReference type="EMBL" id="WIM98013.1"/>
    </source>
</evidence>
<gene>
    <name evidence="2" type="ORF">ACTOB_001583</name>
</gene>
<dbReference type="Proteomes" id="UP001240150">
    <property type="component" value="Chromosome"/>
</dbReference>